<sequence>MNYDHRRYVRCSNDFTVNFIIEAAPESLPLKSLNVSMYKGYSNLADIHQHCKWITRKDHSIDNCPMGELDNLDWLSDSDKVGNTVVVQHYHNKLIKDYEKVFGKSKITPVNHPESFTWTLVDDCHQPIDTKNATGTVFTAEPRIPRDFESTDIKLDLFKKYFYVQIWLEDHGIEPVCLPMKKLSPHQFAPSHFPPNLIKKETKIPSKQ</sequence>
<evidence type="ECO:0000313" key="2">
    <source>
        <dbReference type="WBParaSite" id="jg22453"/>
    </source>
</evidence>
<accession>A0A915DRS2</accession>
<organism evidence="1 2">
    <name type="scientific">Ditylenchus dipsaci</name>
    <dbReference type="NCBI Taxonomy" id="166011"/>
    <lineage>
        <taxon>Eukaryota</taxon>
        <taxon>Metazoa</taxon>
        <taxon>Ecdysozoa</taxon>
        <taxon>Nematoda</taxon>
        <taxon>Chromadorea</taxon>
        <taxon>Rhabditida</taxon>
        <taxon>Tylenchina</taxon>
        <taxon>Tylenchomorpha</taxon>
        <taxon>Sphaerularioidea</taxon>
        <taxon>Anguinidae</taxon>
        <taxon>Anguininae</taxon>
        <taxon>Ditylenchus</taxon>
    </lineage>
</organism>
<dbReference type="AlphaFoldDB" id="A0A915DRS2"/>
<proteinExistence type="predicted"/>
<dbReference type="Proteomes" id="UP000887574">
    <property type="component" value="Unplaced"/>
</dbReference>
<name>A0A915DRS2_9BILA</name>
<protein>
    <submittedName>
        <fullName evidence="2">Uncharacterized protein</fullName>
    </submittedName>
</protein>
<evidence type="ECO:0000313" key="1">
    <source>
        <dbReference type="Proteomes" id="UP000887574"/>
    </source>
</evidence>
<dbReference type="WBParaSite" id="jg22453">
    <property type="protein sequence ID" value="jg22453"/>
    <property type="gene ID" value="jg22453"/>
</dbReference>
<reference evidence="2" key="1">
    <citation type="submission" date="2022-11" db="UniProtKB">
        <authorList>
            <consortium name="WormBaseParasite"/>
        </authorList>
    </citation>
    <scope>IDENTIFICATION</scope>
</reference>
<keyword evidence="1" id="KW-1185">Reference proteome</keyword>